<dbReference type="Proteomes" id="UP000176923">
    <property type="component" value="Unassembled WGS sequence"/>
</dbReference>
<dbReference type="AlphaFoldDB" id="A0A1F5ZT14"/>
<accession>A0A1F5ZT14</accession>
<organism evidence="1 2">
    <name type="scientific">Candidatus Gottesmanbacteria bacterium RIFCSPHIGHO2_02_FULL_39_11</name>
    <dbReference type="NCBI Taxonomy" id="1798382"/>
    <lineage>
        <taxon>Bacteria</taxon>
        <taxon>Candidatus Gottesmaniibacteriota</taxon>
    </lineage>
</organism>
<gene>
    <name evidence="1" type="ORF">A3D77_06680</name>
</gene>
<dbReference type="EMBL" id="MFJL01000024">
    <property type="protein sequence ID" value="OGG15503.1"/>
    <property type="molecule type" value="Genomic_DNA"/>
</dbReference>
<evidence type="ECO:0008006" key="3">
    <source>
        <dbReference type="Google" id="ProtNLM"/>
    </source>
</evidence>
<dbReference type="STRING" id="1798382.A3D77_06680"/>
<name>A0A1F5ZT14_9BACT</name>
<protein>
    <recommendedName>
        <fullName evidence="3">DUF3800 domain-containing protein</fullName>
    </recommendedName>
</protein>
<evidence type="ECO:0000313" key="1">
    <source>
        <dbReference type="EMBL" id="OGG15503.1"/>
    </source>
</evidence>
<proteinExistence type="predicted"/>
<sequence length="208" mass="24440">MLVFIDDSGDPGFKIDKGSTPVFVIACVIFDDELEAEKTAVTIKEFRRKLKFSDKYEFKFNKSSKELRLKFLKQIASCKFRIRAIVFDKKKIRSAELKTSKQSFYNYAIKMVLKHNFGTIKEAKLRLDGHGDRLYKREVIKYLRNELNNPNEKIFQKLQFVDSRSNVLIQLADMVAGSIHRVHQVNKNDAKVYYSLIKKREDNLWNFA</sequence>
<dbReference type="Pfam" id="PF12686">
    <property type="entry name" value="DUF3800"/>
    <property type="match status" value="1"/>
</dbReference>
<evidence type="ECO:0000313" key="2">
    <source>
        <dbReference type="Proteomes" id="UP000176923"/>
    </source>
</evidence>
<comment type="caution">
    <text evidence="1">The sequence shown here is derived from an EMBL/GenBank/DDBJ whole genome shotgun (WGS) entry which is preliminary data.</text>
</comment>
<reference evidence="1 2" key="1">
    <citation type="journal article" date="2016" name="Nat. Commun.">
        <title>Thousands of microbial genomes shed light on interconnected biogeochemical processes in an aquifer system.</title>
        <authorList>
            <person name="Anantharaman K."/>
            <person name="Brown C.T."/>
            <person name="Hug L.A."/>
            <person name="Sharon I."/>
            <person name="Castelle C.J."/>
            <person name="Probst A.J."/>
            <person name="Thomas B.C."/>
            <person name="Singh A."/>
            <person name="Wilkins M.J."/>
            <person name="Karaoz U."/>
            <person name="Brodie E.L."/>
            <person name="Williams K.H."/>
            <person name="Hubbard S.S."/>
            <person name="Banfield J.F."/>
        </authorList>
    </citation>
    <scope>NUCLEOTIDE SEQUENCE [LARGE SCALE GENOMIC DNA]</scope>
</reference>
<dbReference type="InterPro" id="IPR024524">
    <property type="entry name" value="DUF3800"/>
</dbReference>